<feature type="region of interest" description="Disordered" evidence="16">
    <location>
        <begin position="1608"/>
        <end position="1637"/>
    </location>
</feature>
<dbReference type="Pfam" id="PF22958">
    <property type="entry name" value="Ltn1_1st"/>
    <property type="match status" value="1"/>
</dbReference>
<gene>
    <name evidence="18" type="ORF">CDAUBV1_LOCUS9411</name>
</gene>
<keyword evidence="13" id="KW-0862">Zinc</keyword>
<proteinExistence type="inferred from homology"/>
<evidence type="ECO:0000256" key="12">
    <source>
        <dbReference type="ARBA" id="ARBA00022786"/>
    </source>
</evidence>
<dbReference type="GO" id="GO:0008270">
    <property type="term" value="F:zinc ion binding"/>
    <property type="evidence" value="ECO:0007669"/>
    <property type="project" value="UniProtKB-KW"/>
</dbReference>
<comment type="subcellular location">
    <subcellularLocation>
        <location evidence="2">Cytoplasm</location>
        <location evidence="2">Cytosol</location>
    </subcellularLocation>
</comment>
<organism evidence="18 19">
    <name type="scientific">Calicophoron daubneyi</name>
    <name type="common">Rumen fluke</name>
    <name type="synonym">Paramphistomum daubneyi</name>
    <dbReference type="NCBI Taxonomy" id="300641"/>
    <lineage>
        <taxon>Eukaryota</taxon>
        <taxon>Metazoa</taxon>
        <taxon>Spiralia</taxon>
        <taxon>Lophotrochozoa</taxon>
        <taxon>Platyhelminthes</taxon>
        <taxon>Trematoda</taxon>
        <taxon>Digenea</taxon>
        <taxon>Plagiorchiida</taxon>
        <taxon>Pronocephalata</taxon>
        <taxon>Paramphistomoidea</taxon>
        <taxon>Paramphistomidae</taxon>
        <taxon>Calicophoron</taxon>
    </lineage>
</organism>
<dbReference type="GO" id="GO:0072344">
    <property type="term" value="P:rescue of stalled ribosome"/>
    <property type="evidence" value="ECO:0007669"/>
    <property type="project" value="TreeGrafter"/>
</dbReference>
<feature type="region of interest" description="Disordered" evidence="16">
    <location>
        <begin position="1"/>
        <end position="24"/>
    </location>
</feature>
<evidence type="ECO:0000313" key="19">
    <source>
        <dbReference type="Proteomes" id="UP001497525"/>
    </source>
</evidence>
<dbReference type="InterPro" id="IPR039804">
    <property type="entry name" value="RING-CH-C4HC3_LTN1"/>
</dbReference>
<evidence type="ECO:0000256" key="11">
    <source>
        <dbReference type="ARBA" id="ARBA00022771"/>
    </source>
</evidence>
<feature type="domain" description="RING-type" evidence="17">
    <location>
        <begin position="2242"/>
        <end position="2289"/>
    </location>
</feature>
<evidence type="ECO:0000256" key="14">
    <source>
        <dbReference type="ARBA" id="ARBA00032366"/>
    </source>
</evidence>
<dbReference type="InterPro" id="IPR039795">
    <property type="entry name" value="LTN1/Rkr1"/>
</dbReference>
<dbReference type="GO" id="GO:0043023">
    <property type="term" value="F:ribosomal large subunit binding"/>
    <property type="evidence" value="ECO:0007669"/>
    <property type="project" value="TreeGrafter"/>
</dbReference>
<keyword evidence="8" id="KW-0808">Transferase</keyword>
<dbReference type="InterPro" id="IPR016024">
    <property type="entry name" value="ARM-type_fold"/>
</dbReference>
<evidence type="ECO:0000313" key="18">
    <source>
        <dbReference type="EMBL" id="CAL5135237.1"/>
    </source>
</evidence>
<evidence type="ECO:0000256" key="7">
    <source>
        <dbReference type="ARBA" id="ARBA00022490"/>
    </source>
</evidence>
<keyword evidence="7" id="KW-0963">Cytoplasm</keyword>
<keyword evidence="11 15" id="KW-0863">Zinc-finger</keyword>
<evidence type="ECO:0000259" key="17">
    <source>
        <dbReference type="PROSITE" id="PS50089"/>
    </source>
</evidence>
<evidence type="ECO:0000256" key="3">
    <source>
        <dbReference type="ARBA" id="ARBA00004906"/>
    </source>
</evidence>
<evidence type="ECO:0000256" key="10">
    <source>
        <dbReference type="ARBA" id="ARBA00022737"/>
    </source>
</evidence>
<dbReference type="Proteomes" id="UP001497525">
    <property type="component" value="Unassembled WGS sequence"/>
</dbReference>
<evidence type="ECO:0000256" key="9">
    <source>
        <dbReference type="ARBA" id="ARBA00022723"/>
    </source>
</evidence>
<comment type="pathway">
    <text evidence="3">Protein modification; protein ubiquitination.</text>
</comment>
<keyword evidence="12" id="KW-0833">Ubl conjugation pathway</keyword>
<evidence type="ECO:0000256" key="16">
    <source>
        <dbReference type="SAM" id="MobiDB-lite"/>
    </source>
</evidence>
<dbReference type="Gene3D" id="3.30.40.10">
    <property type="entry name" value="Zinc/RING finger domain, C3HC4 (zinc finger)"/>
    <property type="match status" value="1"/>
</dbReference>
<feature type="compositionally biased region" description="Acidic residues" evidence="16">
    <location>
        <begin position="1618"/>
        <end position="1629"/>
    </location>
</feature>
<dbReference type="GO" id="GO:0061630">
    <property type="term" value="F:ubiquitin protein ligase activity"/>
    <property type="evidence" value="ECO:0007669"/>
    <property type="project" value="UniProtKB-EC"/>
</dbReference>
<evidence type="ECO:0000256" key="1">
    <source>
        <dbReference type="ARBA" id="ARBA00000900"/>
    </source>
</evidence>
<dbReference type="SUPFAM" id="SSF48371">
    <property type="entry name" value="ARM repeat"/>
    <property type="match status" value="1"/>
</dbReference>
<keyword evidence="9" id="KW-0479">Metal-binding</keyword>
<dbReference type="PANTHER" id="PTHR12389:SF0">
    <property type="entry name" value="E3 UBIQUITIN-PROTEIN LIGASE LISTERIN"/>
    <property type="match status" value="1"/>
</dbReference>
<dbReference type="GO" id="GO:0005829">
    <property type="term" value="C:cytosol"/>
    <property type="evidence" value="ECO:0007669"/>
    <property type="project" value="UniProtKB-SubCell"/>
</dbReference>
<dbReference type="GO" id="GO:1990112">
    <property type="term" value="C:RQC complex"/>
    <property type="evidence" value="ECO:0007669"/>
    <property type="project" value="InterPro"/>
</dbReference>
<dbReference type="SUPFAM" id="SSF57850">
    <property type="entry name" value="RING/U-box"/>
    <property type="match status" value="1"/>
</dbReference>
<sequence>MGKKKKCSGAQPRTKDNLKPSSSEKAAQFLVQQTGSLGLPSSFSSGSTFAISLRSALSDGSDSKNDGKITGFVPIPQDPDASNFDPRLLNILKRLDKRDPTTKQKALKDFIGLLEETEESKAVETAAVCAVLPFWPRIYSRISVDVDKRVRELAQITMTVLATRVGKELGPYVKQVLPVWSFATTDFHDIAATLADRGLSNVFPGSKRSDANRLCARQLIDFFLTKLDDVLCEPPSPIAPDVAKTDGGLITQVGGSKSRALVPNQSLEESESAEQQHMEKSPLVKLSAAIRFLTTVVADLSALPDDNRHLRRLRELLSPSNLWTRVAKSMGLQIKQLSSKNNRQMVNNGFLIYSSLYKLCIALCESSAWSAWMSITHEGRCLASFLCLSTIGQLGTETLSPEQFASKVGPNVVFLPPPLLFTGSSTCYGHCWEAALSCLARLPNELVWSAVDWYSLFVPQLEKLLIKVNGSHTKQVYTHLLSVLSKFPVDFERLSEEQENTLARLFIDDTLSGLESSLDLTPPGDSNSTIVVPTSVTTVARVDPGIPTAVVSGTLEAARYLIDRFLSVACLQCDHDAKPNPLVGRIFHEVVIRLLADALDVVSADGNVTTKFVHSRAPLYRQGYLAVVFSQVARFSVHLALSGNPVKQEICKQISAQLFQWISAEPPHSEQNVGDQEENFRLGLLDPLRFMSFIELLAEVDRSKKSSSAAPGSGDLSGSGADACSSSAGGLLLTVQSDWCVDLFRKLAELLLDKIHADLSMNHTTMASFAYVAYLCLYDRLPAEHSPTIRSFSHILFNTIFAGLPRDVHQICWPSAAVEGVCKAWDRSVDEPLETNLPPYAVCLDFLTNLLPGLLKLLPNGFKVLPQRLTTMLCQWVQKWIEKLLSSDPVCEADRCAPSVLSCIYALVLSLDPSSVSSNAPVQQLRKKIVRTFHLNLASFFPKTECDILGALPVGRLRLMGIVFVILLETVGCKNKASADECMSDLFQRFIKISFALYSVEHFSHIASFLDPASELALYSKQVNPTEDPSTELESSGLHHLFSMHELIEHTKELTLKSLSTDSTDEVVTKYFRLLFTHITHTSYVPPKLFGFVACVWDTLTARSAVISTIAKLWLSELMDHVKLVAKALTIHHQSGDSFCQVPRHLLPSLGLCPMSITDCLGKLVRLHQFGVGLGVHHRLSSDVASWRHYLQCLGLVRVWVCSLPEPWDPCTEFGWPSELNVNESPPVGRSDENTEVTKYHLEPAKAAFGNAAALLSSNLGTLWHACVLDRKLPELIDLLNSESISMDLLCSDESYNQILGSSSNALLLNRLRSVHSNLWPSELRCFASCEDSRVSGCSWSDEHLRPRIEQKSGASVTEFHRLCELYLPAGIIRRCLRRQELLGRLKSFSLASITEEAGDPTLYQEQAEMAARVLELISSLATVRTVVPVYVTAFMSIVFADYQNWLVQISESEEGRPKVECSPAAFHATLATMCFFEVLLLFWQPWQWFSGTVDKSPISNHIGLIQLSQRLRQLRPSLSRAQWDFMLCLTISWICVAVELLRSNPGARSELFAFRAFRVAAAMSSIFIRRTCVPMKFSTLMMLTPTHQRKESNVDEWNEDLDAVSDALEGKDTQTSDNDEEEEYDDPDGQSQGAPKLDDIDELEEDTAASQEGDDQEAEDGALVDFSEELLPKRGRPAASICTDWDNFFAKHLYSSILPDLLNQCLTSQSTSHKAELDTHAHIQALCAAFAACSSHQLVQILTDNPQLVLEYLVDLDVMTARSTPPSQIIAVSSTSVNDFAPGFRAGLNLACKLMFKSSYQSCQLLGHILMSRLICTTAKRTDSSDKTVQMSNYLIHRLPSQWITALRSSLPAKLENDIMSERAVQSWGRGSFCLSYFTTYSPSGGWKLDTVAHQSVLGYLLAWESLLNLLCCVGPQARARLQHALLGSSRDVFDRFMLCIGLLLPPPGNLEEFVSKPSRLEPDERLLLPVSSTRTDLIAALSLCSTMKEHYRRPIRLANPLASGDDRNWRDPFAPDDRLLYLPGHRLGCDINHLAVRLLRRFLAEAPALVRSWFNLITSTPIVSAPNEMEESTPKSSPLSLHRSGRLRQLGNQFEKLVTQHFSSGLARDEVVLVQYKARLRQFRKDKKSSKSWFSGLTSSPAPEVGSVKIRSRPLSREVIATYQVTDDQSMEMLIQLPQNYPLGLASVSCERGIGVSTQQWHLWTIQLSVFINNQNGSILDGIDLWQQNVRKKFEGVEECAICYSVVHSTNFSLPKMQCHTCHKYFHYACMYRWFTTSRNPSCPLCRQMFFNPAGRPV</sequence>
<dbReference type="CDD" id="cd16491">
    <property type="entry name" value="RING-CH-C4HC3_LTN1"/>
    <property type="match status" value="1"/>
</dbReference>
<evidence type="ECO:0000256" key="6">
    <source>
        <dbReference type="ARBA" id="ARBA00017157"/>
    </source>
</evidence>
<keyword evidence="10" id="KW-0677">Repeat</keyword>
<evidence type="ECO:0000256" key="2">
    <source>
        <dbReference type="ARBA" id="ARBA00004514"/>
    </source>
</evidence>
<dbReference type="InterPro" id="IPR054476">
    <property type="entry name" value="Ltn1_N"/>
</dbReference>
<evidence type="ECO:0000256" key="8">
    <source>
        <dbReference type="ARBA" id="ARBA00022679"/>
    </source>
</evidence>
<dbReference type="Pfam" id="PF23009">
    <property type="entry name" value="UBC_like"/>
    <property type="match status" value="1"/>
</dbReference>
<dbReference type="EMBL" id="CAXLJL010000256">
    <property type="protein sequence ID" value="CAL5135237.1"/>
    <property type="molecule type" value="Genomic_DNA"/>
</dbReference>
<dbReference type="EC" id="2.3.2.27" evidence="5"/>
<comment type="similarity">
    <text evidence="4">Belongs to the LTN1 family.</text>
</comment>
<dbReference type="FunFam" id="3.30.40.10:FF:000038">
    <property type="entry name" value="E3 ubiquitin-protein ligase listerin"/>
    <property type="match status" value="1"/>
</dbReference>
<comment type="catalytic activity">
    <reaction evidence="1">
        <text>S-ubiquitinyl-[E2 ubiquitin-conjugating enzyme]-L-cysteine + [acceptor protein]-L-lysine = [E2 ubiquitin-conjugating enzyme]-L-cysteine + N(6)-ubiquitinyl-[acceptor protein]-L-lysine.</text>
        <dbReference type="EC" id="2.3.2.27"/>
    </reaction>
</comment>
<reference evidence="18" key="1">
    <citation type="submission" date="2024-06" db="EMBL/GenBank/DDBJ databases">
        <authorList>
            <person name="Liu X."/>
            <person name="Lenzi L."/>
            <person name="Haldenby T S."/>
            <person name="Uol C."/>
        </authorList>
    </citation>
    <scope>NUCLEOTIDE SEQUENCE</scope>
</reference>
<dbReference type="GO" id="GO:1990116">
    <property type="term" value="P:ribosome-associated ubiquitin-dependent protein catabolic process"/>
    <property type="evidence" value="ECO:0007669"/>
    <property type="project" value="InterPro"/>
</dbReference>
<evidence type="ECO:0000256" key="5">
    <source>
        <dbReference type="ARBA" id="ARBA00012483"/>
    </source>
</evidence>
<dbReference type="InterPro" id="IPR054478">
    <property type="entry name" value="LTN1_UBC"/>
</dbReference>
<evidence type="ECO:0000256" key="13">
    <source>
        <dbReference type="ARBA" id="ARBA00022833"/>
    </source>
</evidence>
<dbReference type="InterPro" id="IPR013083">
    <property type="entry name" value="Znf_RING/FYVE/PHD"/>
</dbReference>
<accession>A0AAV2TCN4</accession>
<evidence type="ECO:0000256" key="4">
    <source>
        <dbReference type="ARBA" id="ARBA00007997"/>
    </source>
</evidence>
<dbReference type="InterPro" id="IPR001841">
    <property type="entry name" value="Znf_RING"/>
</dbReference>
<evidence type="ECO:0000256" key="15">
    <source>
        <dbReference type="PROSITE-ProRule" id="PRU00175"/>
    </source>
</evidence>
<comment type="caution">
    <text evidence="18">The sequence shown here is derived from an EMBL/GenBank/DDBJ whole genome shotgun (WGS) entry which is preliminary data.</text>
</comment>
<dbReference type="PANTHER" id="PTHR12389">
    <property type="entry name" value="ZINC FINGER PROTEIN 294"/>
    <property type="match status" value="1"/>
</dbReference>
<dbReference type="PROSITE" id="PS50089">
    <property type="entry name" value="ZF_RING_2"/>
    <property type="match status" value="1"/>
</dbReference>
<name>A0AAV2TCN4_CALDB</name>
<protein>
    <recommendedName>
        <fullName evidence="6">E3 ubiquitin-protein ligase listerin</fullName>
        <ecNumber evidence="5">2.3.2.27</ecNumber>
    </recommendedName>
    <alternativeName>
        <fullName evidence="14">RING-type E3 ubiquitin transferase listerin</fullName>
    </alternativeName>
</protein>